<dbReference type="AlphaFoldDB" id="A0A4U8YL97"/>
<name>A0A4U8YL97_9BACT</name>
<feature type="region of interest" description="Disordered" evidence="1">
    <location>
        <begin position="88"/>
        <end position="108"/>
    </location>
</feature>
<gene>
    <name evidence="2" type="ORF">MSL71_19730</name>
</gene>
<evidence type="ECO:0000313" key="3">
    <source>
        <dbReference type="Proteomes" id="UP000507962"/>
    </source>
</evidence>
<dbReference type="Proteomes" id="UP000507962">
    <property type="component" value="Unassembled WGS sequence"/>
</dbReference>
<dbReference type="EMBL" id="CAADHO010000003">
    <property type="protein sequence ID" value="VFQ44327.1"/>
    <property type="molecule type" value="Genomic_DNA"/>
</dbReference>
<feature type="compositionally biased region" description="Polar residues" evidence="1">
    <location>
        <begin position="95"/>
        <end position="108"/>
    </location>
</feature>
<accession>A0A4U8YL97</accession>
<protein>
    <submittedName>
        <fullName evidence="2">Putative beta-barrel porin 2</fullName>
    </submittedName>
</protein>
<organism evidence="2 3">
    <name type="scientific">Desulfoluna butyratoxydans</name>
    <dbReference type="NCBI Taxonomy" id="231438"/>
    <lineage>
        <taxon>Bacteria</taxon>
        <taxon>Pseudomonadati</taxon>
        <taxon>Thermodesulfobacteriota</taxon>
        <taxon>Desulfobacteria</taxon>
        <taxon>Desulfobacterales</taxon>
        <taxon>Desulfolunaceae</taxon>
        <taxon>Desulfoluna</taxon>
    </lineage>
</organism>
<reference evidence="2 3" key="1">
    <citation type="submission" date="2019-03" db="EMBL/GenBank/DDBJ databases">
        <authorList>
            <person name="Nijsse B."/>
        </authorList>
    </citation>
    <scope>NUCLEOTIDE SEQUENCE [LARGE SCALE GENOMIC DNA]</scope>
    <source>
        <strain evidence="2">Desulfoluna butyratoxydans MSL71</strain>
    </source>
</reference>
<sequence length="388" mass="43428">MGVTSQVEYNDNLFLEPSGGSSDVLFRLLPWMDVAHGGHRHSATLSYRPSYTWYRKNPELDQAGHEAELEVAADLSRRVDLLFNTRLERSEEGTSDQQPVEGTSRLPVTNLSSSLTVHRKTGRDEFFDVTCTGRSLDYDSRSVSEDSREAEGEVALRTMAGDHRAAILEGRYAKGWYDTSASYRQGWASLEVEQTVSAIKRLFGKVDVSTYTSDGRTDYLTVNPYAGLAGEWPHGRYDLGAGVLIRDEEGGDTTCEFSLVGTAEIEKTWPRGSLTASLETGHDEDYIDFDTPGFTTYATGLVTGSYLPARGWSLDGQCEVRGDDYQENRPAKEDRRDVTLTLTVGGQRQIRKWGVVRLEGSHRVRRSTLNDQEYDENSIILTLNVYTR</sequence>
<keyword evidence="3" id="KW-1185">Reference proteome</keyword>
<dbReference type="InterPro" id="IPR018759">
    <property type="entry name" value="BBP2_2"/>
</dbReference>
<dbReference type="Pfam" id="PF10082">
    <property type="entry name" value="BBP2_2"/>
    <property type="match status" value="1"/>
</dbReference>
<evidence type="ECO:0000256" key="1">
    <source>
        <dbReference type="SAM" id="MobiDB-lite"/>
    </source>
</evidence>
<proteinExistence type="predicted"/>
<evidence type="ECO:0000313" key="2">
    <source>
        <dbReference type="EMBL" id="VFQ44327.1"/>
    </source>
</evidence>